<dbReference type="InterPro" id="IPR024935">
    <property type="entry name" value="Rubredoxin_dom"/>
</dbReference>
<evidence type="ECO:0000256" key="4">
    <source>
        <dbReference type="ARBA" id="ARBA00022982"/>
    </source>
</evidence>
<evidence type="ECO:0000256" key="2">
    <source>
        <dbReference type="ARBA" id="ARBA00022448"/>
    </source>
</evidence>
<dbReference type="CDD" id="cd00730">
    <property type="entry name" value="rubredoxin"/>
    <property type="match status" value="1"/>
</dbReference>
<evidence type="ECO:0000313" key="9">
    <source>
        <dbReference type="Proteomes" id="UP000186559"/>
    </source>
</evidence>
<protein>
    <submittedName>
        <fullName evidence="8">(NiFe) hydrogenase assembly chaperone, HybE family</fullName>
    </submittedName>
</protein>
<dbReference type="Pfam" id="PF00301">
    <property type="entry name" value="Rubredoxin"/>
    <property type="match status" value="1"/>
</dbReference>
<dbReference type="OrthoDB" id="9808980at2"/>
<evidence type="ECO:0000256" key="6">
    <source>
        <dbReference type="SAM" id="MobiDB-lite"/>
    </source>
</evidence>
<dbReference type="PROSITE" id="PS50903">
    <property type="entry name" value="RUBREDOXIN_LIKE"/>
    <property type="match status" value="1"/>
</dbReference>
<feature type="domain" description="Rubredoxin-like" evidence="7">
    <location>
        <begin position="17"/>
        <end position="68"/>
    </location>
</feature>
<dbReference type="Proteomes" id="UP000186559">
    <property type="component" value="Chromosome"/>
</dbReference>
<dbReference type="NCBIfam" id="TIGR03993">
    <property type="entry name" value="hydrog_HybE"/>
    <property type="match status" value="1"/>
</dbReference>
<evidence type="ECO:0000259" key="7">
    <source>
        <dbReference type="PROSITE" id="PS50903"/>
    </source>
</evidence>
<keyword evidence="5" id="KW-0408">Iron</keyword>
<dbReference type="PRINTS" id="PR00163">
    <property type="entry name" value="RUBREDOXIN"/>
</dbReference>
<dbReference type="GO" id="GO:0043448">
    <property type="term" value="P:alkane catabolic process"/>
    <property type="evidence" value="ECO:0007669"/>
    <property type="project" value="TreeGrafter"/>
</dbReference>
<evidence type="ECO:0000256" key="1">
    <source>
        <dbReference type="ARBA" id="ARBA00001965"/>
    </source>
</evidence>
<dbReference type="PANTHER" id="PTHR47627:SF1">
    <property type="entry name" value="RUBREDOXIN-1-RELATED"/>
    <property type="match status" value="1"/>
</dbReference>
<feature type="region of interest" description="Disordered" evidence="6">
    <location>
        <begin position="231"/>
        <end position="266"/>
    </location>
</feature>
<dbReference type="EMBL" id="CP014796">
    <property type="protein sequence ID" value="APX23024.1"/>
    <property type="molecule type" value="Genomic_DNA"/>
</dbReference>
<gene>
    <name evidence="8" type="ORF">Ga0080559_TMP2228</name>
</gene>
<dbReference type="SUPFAM" id="SSF57802">
    <property type="entry name" value="Rubredoxin-like"/>
    <property type="match status" value="1"/>
</dbReference>
<dbReference type="InterPro" id="IPR023994">
    <property type="entry name" value="NiFe-hyd_HybE"/>
</dbReference>
<dbReference type="PANTHER" id="PTHR47627">
    <property type="entry name" value="RUBREDOXIN"/>
    <property type="match status" value="1"/>
</dbReference>
<organism evidence="8 9">
    <name type="scientific">Salipiger profundus</name>
    <dbReference type="NCBI Taxonomy" id="1229727"/>
    <lineage>
        <taxon>Bacteria</taxon>
        <taxon>Pseudomonadati</taxon>
        <taxon>Pseudomonadota</taxon>
        <taxon>Alphaproteobacteria</taxon>
        <taxon>Rhodobacterales</taxon>
        <taxon>Roseobacteraceae</taxon>
        <taxon>Salipiger</taxon>
    </lineage>
</organism>
<dbReference type="Gene3D" id="3.30.1460.40">
    <property type="entry name" value="[NiFe]-hydrogenase assembly chaperone, HybE"/>
    <property type="match status" value="1"/>
</dbReference>
<name>A0A1U7D4D3_9RHOB</name>
<feature type="compositionally biased region" description="Basic and acidic residues" evidence="6">
    <location>
        <begin position="231"/>
        <end position="241"/>
    </location>
</feature>
<accession>A0A1U7D4D3</accession>
<evidence type="ECO:0000313" key="8">
    <source>
        <dbReference type="EMBL" id="APX23024.1"/>
    </source>
</evidence>
<evidence type="ECO:0000256" key="3">
    <source>
        <dbReference type="ARBA" id="ARBA00022723"/>
    </source>
</evidence>
<sequence length="266" mass="29127">MSFEGSYLGANDRISEQAIMECKICWTPYEPAEGDDTRQVEPGTPFAALPEDWSCPNCSAPKEQFMVLEDPGAADLLEANRIAAVTARLVADFREVYHAKMRDVPIVNKTLQVEAVGFTRHGDHLLGVLVSPWFMNLVLLPDAGQDWSGLVAGDKEVISFPSGDYEFIHNTRELTGGYKACSLFSPMHEFTRQKDATDVARAVMQALFQEEHRADTDRAADIRASREEALAAAEEAVRADAEAETDAEPSRRAVITGGLSHPAEAG</sequence>
<dbReference type="STRING" id="1229727.Ga0080559_TMP2228"/>
<dbReference type="InterPro" id="IPR038530">
    <property type="entry name" value="NiFe-hyd_HybE_sf"/>
</dbReference>
<keyword evidence="9" id="KW-1185">Reference proteome</keyword>
<dbReference type="InterPro" id="IPR024934">
    <property type="entry name" value="Rubredoxin-like_dom"/>
</dbReference>
<comment type="cofactor">
    <cofactor evidence="1">
        <name>Fe(3+)</name>
        <dbReference type="ChEBI" id="CHEBI:29034"/>
    </cofactor>
</comment>
<dbReference type="KEGG" id="tpro:Ga0080559_TMP2228"/>
<keyword evidence="2" id="KW-0813">Transport</keyword>
<keyword evidence="3" id="KW-0479">Metal-binding</keyword>
<dbReference type="Pfam" id="PF11939">
    <property type="entry name" value="NiFe-hyd_HybE"/>
    <property type="match status" value="1"/>
</dbReference>
<dbReference type="AlphaFoldDB" id="A0A1U7D4D3"/>
<dbReference type="GO" id="GO:0009055">
    <property type="term" value="F:electron transfer activity"/>
    <property type="evidence" value="ECO:0007669"/>
    <property type="project" value="TreeGrafter"/>
</dbReference>
<keyword evidence="4" id="KW-0249">Electron transport</keyword>
<proteinExistence type="predicted"/>
<reference evidence="8 9" key="1">
    <citation type="submission" date="2016-03" db="EMBL/GenBank/DDBJ databases">
        <title>Deep-sea bacteria in the southern Pacific.</title>
        <authorList>
            <person name="Tang K."/>
        </authorList>
    </citation>
    <scope>NUCLEOTIDE SEQUENCE [LARGE SCALE GENOMIC DNA]</scope>
    <source>
        <strain evidence="8 9">JLT2016</strain>
    </source>
</reference>
<dbReference type="RefSeq" id="WP_076623190.1">
    <property type="nucleotide sequence ID" value="NZ_BMEW01000005.1"/>
</dbReference>
<dbReference type="Gene3D" id="2.20.28.10">
    <property type="match status" value="1"/>
</dbReference>
<dbReference type="GO" id="GO:0005506">
    <property type="term" value="F:iron ion binding"/>
    <property type="evidence" value="ECO:0007669"/>
    <property type="project" value="InterPro"/>
</dbReference>
<evidence type="ECO:0000256" key="5">
    <source>
        <dbReference type="ARBA" id="ARBA00023004"/>
    </source>
</evidence>
<dbReference type="InterPro" id="IPR050526">
    <property type="entry name" value="Rubredoxin_ET"/>
</dbReference>